<reference evidence="1 2" key="1">
    <citation type="journal article" date="2018" name="Front. Microbiol.">
        <title>Hydrolytic Capabilities as a Key to Environmental Success: Chitinolytic and Cellulolytic Acidobacteria From Acidic Sub-arctic Soils and Boreal Peatlands.</title>
        <authorList>
            <person name="Belova S.E."/>
            <person name="Ravin N.V."/>
            <person name="Pankratov T.A."/>
            <person name="Rakitin A.L."/>
            <person name="Ivanova A.A."/>
            <person name="Beletsky A.V."/>
            <person name="Mardanov A.V."/>
            <person name="Sinninghe Damste J.S."/>
            <person name="Dedysh S.N."/>
        </authorList>
    </citation>
    <scope>NUCLEOTIDE SEQUENCE [LARGE SCALE GENOMIC DNA]</scope>
    <source>
        <strain evidence="1 2">SBC82</strain>
    </source>
</reference>
<evidence type="ECO:0000313" key="2">
    <source>
        <dbReference type="Proteomes" id="UP000253606"/>
    </source>
</evidence>
<dbReference type="AlphaFoldDB" id="A0A2Z5FZC6"/>
<gene>
    <name evidence="1" type="ORF">ACPOL_2917</name>
</gene>
<organism evidence="1 2">
    <name type="scientific">Acidisarcina polymorpha</name>
    <dbReference type="NCBI Taxonomy" id="2211140"/>
    <lineage>
        <taxon>Bacteria</taxon>
        <taxon>Pseudomonadati</taxon>
        <taxon>Acidobacteriota</taxon>
        <taxon>Terriglobia</taxon>
        <taxon>Terriglobales</taxon>
        <taxon>Acidobacteriaceae</taxon>
        <taxon>Acidisarcina</taxon>
    </lineage>
</organism>
<dbReference type="Proteomes" id="UP000253606">
    <property type="component" value="Chromosome"/>
</dbReference>
<protein>
    <submittedName>
        <fullName evidence="1">Uncharacterized protein</fullName>
    </submittedName>
</protein>
<dbReference type="EMBL" id="CP030840">
    <property type="protein sequence ID" value="AXC12221.1"/>
    <property type="molecule type" value="Genomic_DNA"/>
</dbReference>
<keyword evidence="2" id="KW-1185">Reference proteome</keyword>
<name>A0A2Z5FZC6_9BACT</name>
<accession>A0A2Z5FZC6</accession>
<sequence>MRGLTSVAQAIHEQVNQLSGVGGLFGMSASAETCDRSQ</sequence>
<proteinExistence type="predicted"/>
<dbReference type="KEGG" id="abas:ACPOL_2917"/>
<evidence type="ECO:0000313" key="1">
    <source>
        <dbReference type="EMBL" id="AXC12221.1"/>
    </source>
</evidence>